<comment type="similarity">
    <text evidence="1">Belongs to the glycosyltransferase 77 family.</text>
</comment>
<dbReference type="PANTHER" id="PTHR47032:SF1">
    <property type="entry name" value="UDP-D-XYLOSE:L-FUCOSE ALPHA-1,3-D-XYLOSYLTRANSFERASE-RELATED"/>
    <property type="match status" value="1"/>
</dbReference>
<keyword evidence="2" id="KW-0472">Membrane</keyword>
<accession>A0AA38X5J2</accession>
<evidence type="ECO:0000313" key="5">
    <source>
        <dbReference type="Proteomes" id="UP001172673"/>
    </source>
</evidence>
<keyword evidence="2" id="KW-0812">Transmembrane</keyword>
<dbReference type="InterPro" id="IPR052636">
    <property type="entry name" value="UDP-D-xylose:L-fucose_XylT"/>
</dbReference>
<dbReference type="SUPFAM" id="SSF53448">
    <property type="entry name" value="Nucleotide-diphospho-sugar transferases"/>
    <property type="match status" value="1"/>
</dbReference>
<keyword evidence="2" id="KW-1133">Transmembrane helix</keyword>
<feature type="transmembrane region" description="Helical" evidence="2">
    <location>
        <begin position="12"/>
        <end position="31"/>
    </location>
</feature>
<dbReference type="AlphaFoldDB" id="A0AA38X5J2"/>
<reference evidence="4" key="1">
    <citation type="submission" date="2022-10" db="EMBL/GenBank/DDBJ databases">
        <title>Culturing micro-colonial fungi from biological soil crusts in the Mojave desert and describing Neophaeococcomyces mojavensis, and introducing the new genera and species Taxawa tesnikishii.</title>
        <authorList>
            <person name="Kurbessoian T."/>
            <person name="Stajich J.E."/>
        </authorList>
    </citation>
    <scope>NUCLEOTIDE SEQUENCE</scope>
    <source>
        <strain evidence="4">TK_41</strain>
    </source>
</reference>
<feature type="domain" description="Nucleotide-diphospho-sugar transferase" evidence="3">
    <location>
        <begin position="132"/>
        <end position="284"/>
    </location>
</feature>
<dbReference type="GO" id="GO:0005794">
    <property type="term" value="C:Golgi apparatus"/>
    <property type="evidence" value="ECO:0007669"/>
    <property type="project" value="TreeGrafter"/>
</dbReference>
<sequence>MLAGSTSSRLGRVALTSLTSFLILAFLHWTWTGRDASDLLDNIKSYTSSTKTPPSDFIAWLRQRGISHRRHPIITIGDSNYLPALHHLRHNLDKWKFGNDLVVLCLDQECADDKSLNGWYINLDPERKVMEQVAEAKLTASMDLLRAGYNFVFLDGDVYLTGSRNPFHDMLPISNHTWDMQFQKDFELPSTDLNIGWFFARASEATKEFFYRSYQQWRVTGAWDQKIMNEVARQMEDANALKLHRLDLGRFRNYMLEDHEALLFGAEAEAAKFIADSAIIHYTCVEQGLKNYYGTTFGGSTDLTGYYSAAPAMLALANIEGTSQAILQQIAFAMQIAEDTSRALIWPHSVFMIQQRAAGDTTKYVAHTNFPAVRVVNYKHAQRLGIELLESRFIYNQKRFPGVQARQTTIDVSTQLRFRGEQRTSEDMERLKKIIHGRPPDIIPTLDFSGFHAAEYAWLRPEDVHDSIYYEITTSDYQSHVANVSKSFNALLQTTGIEEYSAAMLSQLQICRNVDWDAGCLNVCEG</sequence>
<comment type="caution">
    <text evidence="4">The sequence shown here is derived from an EMBL/GenBank/DDBJ whole genome shotgun (WGS) entry which is preliminary data.</text>
</comment>
<keyword evidence="5" id="KW-1185">Reference proteome</keyword>
<gene>
    <name evidence="4" type="ORF">H2200_008321</name>
</gene>
<dbReference type="Pfam" id="PF03407">
    <property type="entry name" value="Nucleotid_trans"/>
    <property type="match status" value="1"/>
</dbReference>
<dbReference type="GO" id="GO:0016757">
    <property type="term" value="F:glycosyltransferase activity"/>
    <property type="evidence" value="ECO:0007669"/>
    <property type="project" value="TreeGrafter"/>
</dbReference>
<dbReference type="PANTHER" id="PTHR47032">
    <property type="entry name" value="UDP-D-XYLOSE:L-FUCOSE ALPHA-1,3-D-XYLOSYLTRANSFERASE-RELATED"/>
    <property type="match status" value="1"/>
</dbReference>
<evidence type="ECO:0000313" key="4">
    <source>
        <dbReference type="EMBL" id="KAJ9607248.1"/>
    </source>
</evidence>
<evidence type="ECO:0000256" key="2">
    <source>
        <dbReference type="SAM" id="Phobius"/>
    </source>
</evidence>
<proteinExistence type="inferred from homology"/>
<dbReference type="Proteomes" id="UP001172673">
    <property type="component" value="Unassembled WGS sequence"/>
</dbReference>
<dbReference type="EMBL" id="JAPDRK010000012">
    <property type="protein sequence ID" value="KAJ9607248.1"/>
    <property type="molecule type" value="Genomic_DNA"/>
</dbReference>
<dbReference type="InterPro" id="IPR005069">
    <property type="entry name" value="Nucl-diP-sugar_transferase"/>
</dbReference>
<protein>
    <recommendedName>
        <fullName evidence="3">Nucleotide-diphospho-sugar transferase domain-containing protein</fullName>
    </recommendedName>
</protein>
<name>A0AA38X5J2_9EURO</name>
<evidence type="ECO:0000259" key="3">
    <source>
        <dbReference type="Pfam" id="PF03407"/>
    </source>
</evidence>
<evidence type="ECO:0000256" key="1">
    <source>
        <dbReference type="ARBA" id="ARBA00007033"/>
    </source>
</evidence>
<dbReference type="InterPro" id="IPR029044">
    <property type="entry name" value="Nucleotide-diphossugar_trans"/>
</dbReference>
<organism evidence="4 5">
    <name type="scientific">Cladophialophora chaetospira</name>
    <dbReference type="NCBI Taxonomy" id="386627"/>
    <lineage>
        <taxon>Eukaryota</taxon>
        <taxon>Fungi</taxon>
        <taxon>Dikarya</taxon>
        <taxon>Ascomycota</taxon>
        <taxon>Pezizomycotina</taxon>
        <taxon>Eurotiomycetes</taxon>
        <taxon>Chaetothyriomycetidae</taxon>
        <taxon>Chaetothyriales</taxon>
        <taxon>Herpotrichiellaceae</taxon>
        <taxon>Cladophialophora</taxon>
    </lineage>
</organism>